<evidence type="ECO:0000313" key="2">
    <source>
        <dbReference type="Proteomes" id="UP000250140"/>
    </source>
</evidence>
<sequence length="150" mass="15568">MVQLYTGWQGSLFVEQQHVLPGPTAAGADTASRLSPAHLISALSIRRDTSLIDSRPPRSSLHAPPIQAAPRLPHTSGLAPAPAATSALTATVLRDLDWIAAPPSIATSGRLIASSPASSTTRKAYHATTQGASGISIIPQNGNKLLHTPF</sequence>
<proteinExistence type="predicted"/>
<keyword evidence="2" id="KW-1185">Reference proteome</keyword>
<evidence type="ECO:0000313" key="1">
    <source>
        <dbReference type="EMBL" id="OCL09092.1"/>
    </source>
</evidence>
<reference evidence="1 2" key="1">
    <citation type="journal article" date="2016" name="Nat. Commun.">
        <title>Ectomycorrhizal ecology is imprinted in the genome of the dominant symbiotic fungus Cenococcum geophilum.</title>
        <authorList>
            <consortium name="DOE Joint Genome Institute"/>
            <person name="Peter M."/>
            <person name="Kohler A."/>
            <person name="Ohm R.A."/>
            <person name="Kuo A."/>
            <person name="Krutzmann J."/>
            <person name="Morin E."/>
            <person name="Arend M."/>
            <person name="Barry K.W."/>
            <person name="Binder M."/>
            <person name="Choi C."/>
            <person name="Clum A."/>
            <person name="Copeland A."/>
            <person name="Grisel N."/>
            <person name="Haridas S."/>
            <person name="Kipfer T."/>
            <person name="LaButti K."/>
            <person name="Lindquist E."/>
            <person name="Lipzen A."/>
            <person name="Maire R."/>
            <person name="Meier B."/>
            <person name="Mihaltcheva S."/>
            <person name="Molinier V."/>
            <person name="Murat C."/>
            <person name="Poggeler S."/>
            <person name="Quandt C.A."/>
            <person name="Sperisen C."/>
            <person name="Tritt A."/>
            <person name="Tisserant E."/>
            <person name="Crous P.W."/>
            <person name="Henrissat B."/>
            <person name="Nehls U."/>
            <person name="Egli S."/>
            <person name="Spatafora J.W."/>
            <person name="Grigoriev I.V."/>
            <person name="Martin F.M."/>
        </authorList>
    </citation>
    <scope>NUCLEOTIDE SEQUENCE [LARGE SCALE GENOMIC DNA]</scope>
    <source>
        <strain evidence="1 2">CBS 207.34</strain>
    </source>
</reference>
<protein>
    <submittedName>
        <fullName evidence="1">Uncharacterized protein</fullName>
    </submittedName>
</protein>
<gene>
    <name evidence="1" type="ORF">AOQ84DRAFT_221236</name>
</gene>
<name>A0A8E2JTT7_9PEZI</name>
<dbReference type="Proteomes" id="UP000250140">
    <property type="component" value="Unassembled WGS sequence"/>
</dbReference>
<organism evidence="1 2">
    <name type="scientific">Glonium stellatum</name>
    <dbReference type="NCBI Taxonomy" id="574774"/>
    <lineage>
        <taxon>Eukaryota</taxon>
        <taxon>Fungi</taxon>
        <taxon>Dikarya</taxon>
        <taxon>Ascomycota</taxon>
        <taxon>Pezizomycotina</taxon>
        <taxon>Dothideomycetes</taxon>
        <taxon>Pleosporomycetidae</taxon>
        <taxon>Gloniales</taxon>
        <taxon>Gloniaceae</taxon>
        <taxon>Glonium</taxon>
    </lineage>
</organism>
<accession>A0A8E2JTT7</accession>
<dbReference type="EMBL" id="KV749514">
    <property type="protein sequence ID" value="OCL09092.1"/>
    <property type="molecule type" value="Genomic_DNA"/>
</dbReference>
<dbReference type="AlphaFoldDB" id="A0A8E2JTT7"/>